<dbReference type="InterPro" id="IPR030392">
    <property type="entry name" value="S74_ICA"/>
</dbReference>
<feature type="region of interest" description="Disordered" evidence="8">
    <location>
        <begin position="288"/>
        <end position="318"/>
    </location>
</feature>
<feature type="compositionally biased region" description="Polar residues" evidence="8">
    <location>
        <begin position="766"/>
        <end position="776"/>
    </location>
</feature>
<dbReference type="PANTHER" id="PTHR13029:SF18">
    <property type="entry name" value="MYELIN REGULATORY FACTOR HOMOLOG 1"/>
    <property type="match status" value="1"/>
</dbReference>
<accession>A0A7R9CWF5</accession>
<feature type="compositionally biased region" description="Basic and acidic residues" evidence="8">
    <location>
        <begin position="934"/>
        <end position="944"/>
    </location>
</feature>
<evidence type="ECO:0000259" key="10">
    <source>
        <dbReference type="PROSITE" id="PS51688"/>
    </source>
</evidence>
<dbReference type="InterPro" id="IPR008967">
    <property type="entry name" value="p53-like_TF_DNA-bd_sf"/>
</dbReference>
<dbReference type="EMBL" id="OC318491">
    <property type="protein sequence ID" value="CAD7402219.1"/>
    <property type="molecule type" value="Genomic_DNA"/>
</dbReference>
<feature type="compositionally biased region" description="Polar residues" evidence="8">
    <location>
        <begin position="874"/>
        <end position="883"/>
    </location>
</feature>
<dbReference type="GO" id="GO:0016540">
    <property type="term" value="P:protein autoprocessing"/>
    <property type="evidence" value="ECO:0007669"/>
    <property type="project" value="TreeGrafter"/>
</dbReference>
<dbReference type="InterPro" id="IPR024061">
    <property type="entry name" value="NDT80_DNA-bd_dom"/>
</dbReference>
<dbReference type="GO" id="GO:0003700">
    <property type="term" value="F:DNA-binding transcription factor activity"/>
    <property type="evidence" value="ECO:0007669"/>
    <property type="project" value="UniProtKB-UniRule"/>
</dbReference>
<proteinExistence type="inferred from homology"/>
<feature type="region of interest" description="Disordered" evidence="8">
    <location>
        <begin position="65"/>
        <end position="95"/>
    </location>
</feature>
<name>A0A7R9CWF5_TIMCR</name>
<comment type="similarity">
    <text evidence="2">Belongs to the MRF family.</text>
</comment>
<evidence type="ECO:0000256" key="4">
    <source>
        <dbReference type="ARBA" id="ARBA00022989"/>
    </source>
</evidence>
<evidence type="ECO:0000313" key="11">
    <source>
        <dbReference type="EMBL" id="CAD7402219.1"/>
    </source>
</evidence>
<feature type="region of interest" description="Disordered" evidence="8">
    <location>
        <begin position="757"/>
        <end position="780"/>
    </location>
</feature>
<dbReference type="GO" id="GO:0005634">
    <property type="term" value="C:nucleus"/>
    <property type="evidence" value="ECO:0007669"/>
    <property type="project" value="TreeGrafter"/>
</dbReference>
<evidence type="ECO:0000256" key="3">
    <source>
        <dbReference type="ARBA" id="ARBA00022692"/>
    </source>
</evidence>
<protein>
    <recommendedName>
        <fullName evidence="12">Myelin regulatory factor</fullName>
    </recommendedName>
</protein>
<dbReference type="GO" id="GO:0045893">
    <property type="term" value="P:positive regulation of DNA-templated transcription"/>
    <property type="evidence" value="ECO:0007669"/>
    <property type="project" value="TreeGrafter"/>
</dbReference>
<feature type="compositionally biased region" description="Polar residues" evidence="8">
    <location>
        <begin position="849"/>
        <end position="864"/>
    </location>
</feature>
<feature type="domain" description="Peptidase S74" evidence="10">
    <location>
        <begin position="579"/>
        <end position="685"/>
    </location>
</feature>
<reference evidence="11" key="1">
    <citation type="submission" date="2020-11" db="EMBL/GenBank/DDBJ databases">
        <authorList>
            <person name="Tran Van P."/>
        </authorList>
    </citation>
    <scope>NUCLEOTIDE SEQUENCE</scope>
</reference>
<keyword evidence="4" id="KW-1133">Transmembrane helix</keyword>
<organism evidence="11">
    <name type="scientific">Timema cristinae</name>
    <name type="common">Walking stick</name>
    <dbReference type="NCBI Taxonomy" id="61476"/>
    <lineage>
        <taxon>Eukaryota</taxon>
        <taxon>Metazoa</taxon>
        <taxon>Ecdysozoa</taxon>
        <taxon>Arthropoda</taxon>
        <taxon>Hexapoda</taxon>
        <taxon>Insecta</taxon>
        <taxon>Pterygota</taxon>
        <taxon>Neoptera</taxon>
        <taxon>Polyneoptera</taxon>
        <taxon>Phasmatodea</taxon>
        <taxon>Timematodea</taxon>
        <taxon>Timematoidea</taxon>
        <taxon>Timematidae</taxon>
        <taxon>Timema</taxon>
    </lineage>
</organism>
<keyword evidence="3" id="KW-0812">Transmembrane</keyword>
<feature type="domain" description="NDT80" evidence="9">
    <location>
        <begin position="267"/>
        <end position="533"/>
    </location>
</feature>
<dbReference type="PROSITE" id="PS51517">
    <property type="entry name" value="NDT80"/>
    <property type="match status" value="1"/>
</dbReference>
<dbReference type="GO" id="GO:0005789">
    <property type="term" value="C:endoplasmic reticulum membrane"/>
    <property type="evidence" value="ECO:0007669"/>
    <property type="project" value="TreeGrafter"/>
</dbReference>
<feature type="compositionally biased region" description="Polar residues" evidence="8">
    <location>
        <begin position="153"/>
        <end position="173"/>
    </location>
</feature>
<dbReference type="GO" id="GO:0006357">
    <property type="term" value="P:regulation of transcription by RNA polymerase II"/>
    <property type="evidence" value="ECO:0007669"/>
    <property type="project" value="UniProtKB-ARBA"/>
</dbReference>
<keyword evidence="6" id="KW-0472">Membrane</keyword>
<dbReference type="InterPro" id="IPR037141">
    <property type="entry name" value="NDT80_DNA-bd_dom_sf"/>
</dbReference>
<evidence type="ECO:0000256" key="8">
    <source>
        <dbReference type="SAM" id="MobiDB-lite"/>
    </source>
</evidence>
<dbReference type="FunFam" id="2.60.40.1390:FF:000013">
    <property type="entry name" value="Uncharacterized protein"/>
    <property type="match status" value="1"/>
</dbReference>
<feature type="region of interest" description="Disordered" evidence="8">
    <location>
        <begin position="123"/>
        <end position="211"/>
    </location>
</feature>
<dbReference type="SUPFAM" id="SSF49417">
    <property type="entry name" value="p53-like transcription factors"/>
    <property type="match status" value="1"/>
</dbReference>
<dbReference type="Pfam" id="PF05224">
    <property type="entry name" value="NDT80_PhoG"/>
    <property type="match status" value="1"/>
</dbReference>
<dbReference type="PROSITE" id="PS51688">
    <property type="entry name" value="ICA"/>
    <property type="match status" value="1"/>
</dbReference>
<evidence type="ECO:0000259" key="9">
    <source>
        <dbReference type="PROSITE" id="PS51517"/>
    </source>
</evidence>
<feature type="region of interest" description="Disordered" evidence="8">
    <location>
        <begin position="849"/>
        <end position="952"/>
    </location>
</feature>
<gene>
    <name evidence="11" type="ORF">TCEB3V08_LOCUS6379</name>
</gene>
<evidence type="ECO:0000256" key="6">
    <source>
        <dbReference type="ARBA" id="ARBA00023136"/>
    </source>
</evidence>
<dbReference type="Pfam" id="PF13884">
    <property type="entry name" value="Peptidase_S74"/>
    <property type="match status" value="1"/>
</dbReference>
<dbReference type="PANTHER" id="PTHR13029">
    <property type="match status" value="1"/>
</dbReference>
<feature type="compositionally biased region" description="Basic residues" evidence="8">
    <location>
        <begin position="176"/>
        <end position="185"/>
    </location>
</feature>
<sequence length="1122" mass="124049">MKPVAEILANVKVWERVTPTGRSDFVGGIDNEALDFSQLEDFINDDNDANNTYFANTLAHEGVRVPGSSQTPTPAPTPAPIAISPPTGPPLGVEPTSVISSIKSGRLTTLPIVMGSTHYKTSDGNTVYTHPHNLPESPPDSGSEPPYSPPDASSHSPHQKSISNATNLHQELVSQHAHHHAHHQGLYHPTVTPHITLPKAPSSIPSHPHPPQHLNVGDTLLVQHSVLTPLLSQPSSLPNLAQPVLPLGGPADHQQGIATIYSSLQGGSKKRKLSQDVGSAVPTVSAMVGHSMTPSSNTIHVKQEPELSPDSSSNQTGVLDDDYGFDLTGESGMYLDSTYQCIRFQPFQQTSWHVLCDQNLKELSTPFYKVDADKGFNFSNADDAFVCQKKNHFQITCHAQLQGEAQFVKTPEGLKKIGSFHLHFYGVKVESPSQTIKVEQSQSDRSKKPFHPVLMELRPDQSAKITVGRLHFSETTSNNMRKKGKPNPDQRYFYLVVGLHAHCADSNDYPVVSHASERIIVRASNPGQFESDVELCWQKGHTPESIFHAGRVGINTDRPDEAMVIHGNLKVTGHIVHPSDQRAKQIVQECDTREQLRKVQQLRLVKYRYSSEFARHAGLSDSCLAVDTGVIAQQVKQIMPDAVCSAGNIILPNGQRIENFLVVNKCSQPLLNTFPNIINSQQLQYQRPYPTILPPALITYPLDPAIISPSSIAPSLNFSSSPPFKRPYSKDPWYPTITPRQQIKDLEDNSSSLLTKVTSPIFPNGHHTSSTNSMDGSQDLDISLPLLNRRSGPPVLGRPHDCQPLSDGVGPHGHYQDADLPMCSVFCCSTSDTQELQVESAGLASRVSSTTAQSGTTHYMNQHESLSRDKSVGDDTTITQRFQETILPPLGDPTKKPFKSSQNSFGSAPEHPSHQSSNKETGKAGKKVNVRRRRDTDDWNDRENNYSNVDTIQDPDHSGVAIFLLGRQFNQTIGTEFCAVQSQEYSHCVDRTAKNYTYIIPLSKYMSDESLLLQFHCVHKSSSHFQLAEACNESDRREDCPLWGQREPSHWNSDVGYNQPQSTSSTTYPPNVFFVDVGMYSTSTLIYRLPLNDVSNVCTLSNDKLGIEYMQYNFLFYRDCEE</sequence>
<dbReference type="InterPro" id="IPR051577">
    <property type="entry name" value="MRF-like"/>
</dbReference>
<dbReference type="Gene3D" id="2.60.40.1390">
    <property type="entry name" value="NDT80 DNA-binding domain"/>
    <property type="match status" value="1"/>
</dbReference>
<evidence type="ECO:0008006" key="12">
    <source>
        <dbReference type="Google" id="ProtNLM"/>
    </source>
</evidence>
<feature type="compositionally biased region" description="Basic residues" evidence="8">
    <location>
        <begin position="924"/>
        <end position="933"/>
    </location>
</feature>
<comment type="subcellular location">
    <subcellularLocation>
        <location evidence="1">Membrane</location>
        <topology evidence="1">Single-pass membrane protein</topology>
    </subcellularLocation>
</comment>
<evidence type="ECO:0000256" key="2">
    <source>
        <dbReference type="ARBA" id="ARBA00008221"/>
    </source>
</evidence>
<evidence type="ECO:0000256" key="5">
    <source>
        <dbReference type="ARBA" id="ARBA00023125"/>
    </source>
</evidence>
<feature type="DNA-binding region" description="NDT80" evidence="7">
    <location>
        <begin position="267"/>
        <end position="533"/>
    </location>
</feature>
<dbReference type="InterPro" id="IPR025719">
    <property type="entry name" value="MYRF_C2"/>
</dbReference>
<evidence type="ECO:0000256" key="7">
    <source>
        <dbReference type="PROSITE-ProRule" id="PRU00850"/>
    </source>
</evidence>
<dbReference type="GO" id="GO:0043565">
    <property type="term" value="F:sequence-specific DNA binding"/>
    <property type="evidence" value="ECO:0007669"/>
    <property type="project" value="TreeGrafter"/>
</dbReference>
<dbReference type="Pfam" id="PF13888">
    <property type="entry name" value="MRF_C2"/>
    <property type="match status" value="1"/>
</dbReference>
<keyword evidence="5 7" id="KW-0238">DNA-binding</keyword>
<dbReference type="AlphaFoldDB" id="A0A7R9CWF5"/>
<evidence type="ECO:0000256" key="1">
    <source>
        <dbReference type="ARBA" id="ARBA00004167"/>
    </source>
</evidence>